<dbReference type="RefSeq" id="WP_281873453.1">
    <property type="nucleotide sequence ID" value="NZ_BSBO01000030.1"/>
</dbReference>
<gene>
    <name evidence="3" type="ORF">Selli1_26800</name>
</gene>
<evidence type="ECO:0000313" key="3">
    <source>
        <dbReference type="EMBL" id="GLG05506.1"/>
    </source>
</evidence>
<keyword evidence="2" id="KW-0732">Signal</keyword>
<keyword evidence="1" id="KW-0472">Membrane</keyword>
<evidence type="ECO:0000256" key="1">
    <source>
        <dbReference type="SAM" id="Phobius"/>
    </source>
</evidence>
<keyword evidence="4" id="KW-1185">Reference proteome</keyword>
<evidence type="ECO:0000256" key="2">
    <source>
        <dbReference type="SAM" id="SignalP"/>
    </source>
</evidence>
<comment type="caution">
    <text evidence="3">The sequence shown here is derived from an EMBL/GenBank/DDBJ whole genome shotgun (WGS) entry which is preliminary data.</text>
</comment>
<reference evidence="3 4" key="1">
    <citation type="journal article" date="2023" name="Int. J. Syst. Evol. Microbiol.">
        <title>Sellimonas catena sp. nov., isolated from human faeces.</title>
        <authorList>
            <person name="Hisatomi A."/>
            <person name="Ohkuma M."/>
            <person name="Sakamoto M."/>
        </authorList>
    </citation>
    <scope>NUCLEOTIDE SEQUENCE [LARGE SCALE GENOMIC DNA]</scope>
    <source>
        <strain evidence="3 4">12EGH17</strain>
    </source>
</reference>
<name>A0A9W6CCT7_9FIRM</name>
<dbReference type="AlphaFoldDB" id="A0A9W6CCT7"/>
<evidence type="ECO:0000313" key="4">
    <source>
        <dbReference type="Proteomes" id="UP001145145"/>
    </source>
</evidence>
<feature type="transmembrane region" description="Helical" evidence="1">
    <location>
        <begin position="348"/>
        <end position="367"/>
    </location>
</feature>
<organism evidence="3 4">
    <name type="scientific">Sellimonas catena</name>
    <dbReference type="NCBI Taxonomy" id="2994035"/>
    <lineage>
        <taxon>Bacteria</taxon>
        <taxon>Bacillati</taxon>
        <taxon>Bacillota</taxon>
        <taxon>Clostridia</taxon>
        <taxon>Lachnospirales</taxon>
        <taxon>Lachnospiraceae</taxon>
        <taxon>Sellimonas</taxon>
    </lineage>
</organism>
<evidence type="ECO:0008006" key="5">
    <source>
        <dbReference type="Google" id="ProtNLM"/>
    </source>
</evidence>
<accession>A0A9W6CCT7</accession>
<dbReference type="EMBL" id="BSBO01000030">
    <property type="protein sequence ID" value="GLG05506.1"/>
    <property type="molecule type" value="Genomic_DNA"/>
</dbReference>
<keyword evidence="1" id="KW-1133">Transmembrane helix</keyword>
<dbReference type="Proteomes" id="UP001145145">
    <property type="component" value="Unassembled WGS sequence"/>
</dbReference>
<feature type="chain" id="PRO_5040920515" description="Gram-positive cocci surface proteins LPxTG domain-containing protein" evidence="2">
    <location>
        <begin position="22"/>
        <end position="374"/>
    </location>
</feature>
<keyword evidence="1" id="KW-0812">Transmembrane</keyword>
<proteinExistence type="predicted"/>
<protein>
    <recommendedName>
        <fullName evidence="5">Gram-positive cocci surface proteins LPxTG domain-containing protein</fullName>
    </recommendedName>
</protein>
<sequence length="374" mass="42933">MKNRRQLAVMAAIWMLGGIHAAAAEQEASVTTDIQSGGVSIRMNRYGDAEKKQEWEDVEDILPGQEIPMITEIENLGEDCFIRYRIRAEAESKREIPSASFRGLPDDCVQKGEYFYDTKILEHGEKEELFTAFMLPETWEQEEEDEIRIYVTADAIQSRNFTPDFESENPWGDTRVQKVSEEEKENQLRVAVPQKGLCRVVVEGDRIITVPDSFFSELGTVVPGDTVQGEIQIENGCEQTEAVYWKLDSEEQTLLNPVELKIEKSSGAILYQGTIQEYQTDQFALLGRYSPEEKDSLMFTLHFPEEMDNLYRLLNGQMTWTFRAVSETQEADFLQEERRETVKTGEESHLFLLLLLMGSACLVLLLIRKRRADE</sequence>
<feature type="signal peptide" evidence="2">
    <location>
        <begin position="1"/>
        <end position="21"/>
    </location>
</feature>